<feature type="signal peptide" evidence="1">
    <location>
        <begin position="1"/>
        <end position="20"/>
    </location>
</feature>
<keyword evidence="3" id="KW-1185">Reference proteome</keyword>
<keyword evidence="1" id="KW-0732">Signal</keyword>
<reference evidence="2 3" key="1">
    <citation type="submission" date="2024-08" db="EMBL/GenBank/DDBJ databases">
        <title>The draft genome of Apodemus speciosus.</title>
        <authorList>
            <person name="Nabeshima K."/>
            <person name="Suzuki S."/>
            <person name="Onuma M."/>
        </authorList>
    </citation>
    <scope>NUCLEOTIDE SEQUENCE [LARGE SCALE GENOMIC DNA]</scope>
    <source>
        <strain evidence="2">IB14-021</strain>
    </source>
</reference>
<dbReference type="Proteomes" id="UP001623349">
    <property type="component" value="Unassembled WGS sequence"/>
</dbReference>
<evidence type="ECO:0000256" key="1">
    <source>
        <dbReference type="SAM" id="SignalP"/>
    </source>
</evidence>
<sequence>MELLWTPLLLVAACLSEVLGSPEVDTGINVSQPLHILEDHNLMVLTPAGLTQTLNETRFLMVIFP</sequence>
<gene>
    <name evidence="2" type="ORF">APTSU1_000783800</name>
</gene>
<evidence type="ECO:0000313" key="2">
    <source>
        <dbReference type="EMBL" id="GAB1292607.1"/>
    </source>
</evidence>
<proteinExistence type="predicted"/>
<evidence type="ECO:0000313" key="3">
    <source>
        <dbReference type="Proteomes" id="UP001623349"/>
    </source>
</evidence>
<accession>A0ABQ0F013</accession>
<protein>
    <submittedName>
        <fullName evidence="2">Protein disulfide-isomerase-like protein of the testis</fullName>
    </submittedName>
</protein>
<dbReference type="EMBL" id="BAAFST010000007">
    <property type="protein sequence ID" value="GAB1292607.1"/>
    <property type="molecule type" value="Genomic_DNA"/>
</dbReference>
<feature type="chain" id="PRO_5045472987" evidence="1">
    <location>
        <begin position="21"/>
        <end position="65"/>
    </location>
</feature>
<comment type="caution">
    <text evidence="2">The sequence shown here is derived from an EMBL/GenBank/DDBJ whole genome shotgun (WGS) entry which is preliminary data.</text>
</comment>
<organism evidence="2 3">
    <name type="scientific">Apodemus speciosus</name>
    <name type="common">Large Japanese field mouse</name>
    <dbReference type="NCBI Taxonomy" id="105296"/>
    <lineage>
        <taxon>Eukaryota</taxon>
        <taxon>Metazoa</taxon>
        <taxon>Chordata</taxon>
        <taxon>Craniata</taxon>
        <taxon>Vertebrata</taxon>
        <taxon>Euteleostomi</taxon>
        <taxon>Mammalia</taxon>
        <taxon>Eutheria</taxon>
        <taxon>Euarchontoglires</taxon>
        <taxon>Glires</taxon>
        <taxon>Rodentia</taxon>
        <taxon>Myomorpha</taxon>
        <taxon>Muroidea</taxon>
        <taxon>Muridae</taxon>
        <taxon>Murinae</taxon>
        <taxon>Apodemus</taxon>
    </lineage>
</organism>
<name>A0ABQ0F013_APOSI</name>